<dbReference type="EMBL" id="KZ679014">
    <property type="protein sequence ID" value="PSS13117.1"/>
    <property type="molecule type" value="Genomic_DNA"/>
</dbReference>
<evidence type="ECO:0000313" key="2">
    <source>
        <dbReference type="Proteomes" id="UP000241818"/>
    </source>
</evidence>
<proteinExistence type="predicted"/>
<protein>
    <submittedName>
        <fullName evidence="1">Uncharacterized protein</fullName>
    </submittedName>
</protein>
<accession>A0A2T3AWQ9</accession>
<reference evidence="1 2" key="1">
    <citation type="journal article" date="2018" name="New Phytol.">
        <title>Comparative genomics and transcriptomics depict ericoid mycorrhizal fungi as versatile saprotrophs and plant mutualists.</title>
        <authorList>
            <person name="Martino E."/>
            <person name="Morin E."/>
            <person name="Grelet G.A."/>
            <person name="Kuo A."/>
            <person name="Kohler A."/>
            <person name="Daghino S."/>
            <person name="Barry K.W."/>
            <person name="Cichocki N."/>
            <person name="Clum A."/>
            <person name="Dockter R.B."/>
            <person name="Hainaut M."/>
            <person name="Kuo R.C."/>
            <person name="LaButti K."/>
            <person name="Lindahl B.D."/>
            <person name="Lindquist E.A."/>
            <person name="Lipzen A."/>
            <person name="Khouja H.R."/>
            <person name="Magnuson J."/>
            <person name="Murat C."/>
            <person name="Ohm R.A."/>
            <person name="Singer S.W."/>
            <person name="Spatafora J.W."/>
            <person name="Wang M."/>
            <person name="Veneault-Fourrey C."/>
            <person name="Henrissat B."/>
            <person name="Grigoriev I.V."/>
            <person name="Martin F.M."/>
            <person name="Perotto S."/>
        </authorList>
    </citation>
    <scope>NUCLEOTIDE SEQUENCE [LARGE SCALE GENOMIC DNA]</scope>
    <source>
        <strain evidence="1 2">ATCC 22711</strain>
    </source>
</reference>
<dbReference type="AlphaFoldDB" id="A0A2T3AWQ9"/>
<name>A0A2T3AWQ9_AMORE</name>
<organism evidence="1 2">
    <name type="scientific">Amorphotheca resinae ATCC 22711</name>
    <dbReference type="NCBI Taxonomy" id="857342"/>
    <lineage>
        <taxon>Eukaryota</taxon>
        <taxon>Fungi</taxon>
        <taxon>Dikarya</taxon>
        <taxon>Ascomycota</taxon>
        <taxon>Pezizomycotina</taxon>
        <taxon>Leotiomycetes</taxon>
        <taxon>Helotiales</taxon>
        <taxon>Amorphothecaceae</taxon>
        <taxon>Amorphotheca</taxon>
    </lineage>
</organism>
<evidence type="ECO:0000313" key="1">
    <source>
        <dbReference type="EMBL" id="PSS13117.1"/>
    </source>
</evidence>
<keyword evidence="2" id="KW-1185">Reference proteome</keyword>
<dbReference type="Proteomes" id="UP000241818">
    <property type="component" value="Unassembled WGS sequence"/>
</dbReference>
<gene>
    <name evidence="1" type="ORF">M430DRAFT_265274</name>
</gene>
<sequence>MDQGQPSEKSGRDRWRGALCLGNRRRRPAHWGIFGLLLASGTTDHCALTSLVIGRLGKMISAGSGVGHVVFEKEISC</sequence>
<dbReference type="GeneID" id="36573494"/>
<dbReference type="RefSeq" id="XP_024719108.1">
    <property type="nucleotide sequence ID" value="XM_024865413.1"/>
</dbReference>
<dbReference type="InParanoid" id="A0A2T3AWQ9"/>